<evidence type="ECO:0000313" key="4">
    <source>
        <dbReference type="Proteomes" id="UP000279259"/>
    </source>
</evidence>
<dbReference type="OrthoDB" id="6022at2759"/>
<feature type="compositionally biased region" description="Basic residues" evidence="2">
    <location>
        <begin position="277"/>
        <end position="289"/>
    </location>
</feature>
<comment type="similarity">
    <text evidence="1">Belongs to the CWC26 family.</text>
</comment>
<name>A0A427YSD8_9TREE</name>
<feature type="compositionally biased region" description="Basic and acidic residues" evidence="2">
    <location>
        <begin position="158"/>
        <end position="169"/>
    </location>
</feature>
<keyword evidence="4" id="KW-1185">Reference proteome</keyword>
<protein>
    <submittedName>
        <fullName evidence="3">Pre-mRNA-splicing factor cwc26</fullName>
    </submittedName>
</protein>
<evidence type="ECO:0000256" key="2">
    <source>
        <dbReference type="SAM" id="MobiDB-lite"/>
    </source>
</evidence>
<dbReference type="EMBL" id="RSCD01000003">
    <property type="protein sequence ID" value="RSH94043.1"/>
    <property type="molecule type" value="Genomic_DNA"/>
</dbReference>
<dbReference type="PANTHER" id="PTHR31809:SF0">
    <property type="entry name" value="BUD13 HOMOLOG"/>
    <property type="match status" value="1"/>
</dbReference>
<feature type="compositionally biased region" description="Basic and acidic residues" evidence="2">
    <location>
        <begin position="186"/>
        <end position="224"/>
    </location>
</feature>
<dbReference type="GO" id="GO:0070274">
    <property type="term" value="C:RES complex"/>
    <property type="evidence" value="ECO:0007669"/>
    <property type="project" value="TreeGrafter"/>
</dbReference>
<sequence length="342" mass="38199">MSDLKAYLAAKYMTGPKADAILARAGDGSAAAKKKRRKPKNEDYIGGAPSKSESTGGLVMKDEDEWKGNQDDLDMDGEDAPVIGKDVATFRKSKSAWSTVGASGLPVHAPPGVASDDMPEAGPSSARIDDGDAPDAEPAPPPVQITKRKGGLRTAAQLREEEERLKAERSPSPVPDEGAGAPDHTQTVHRDASGRIVDVEALKAEERKREEEERRKEKEREEWSKGLVQRQARESRRREEADMRERDVARYADDVSMNREMREVERWNDPAAEFISKKKKKSKGPRRPKYQGAWAPNRFGIPPGFRWDGVDRSTGFEKKWFQAQNSAARAQYEHNQWSMEDM</sequence>
<evidence type="ECO:0000256" key="1">
    <source>
        <dbReference type="ARBA" id="ARBA00011069"/>
    </source>
</evidence>
<feature type="region of interest" description="Disordered" evidence="2">
    <location>
        <begin position="270"/>
        <end position="298"/>
    </location>
</feature>
<dbReference type="AlphaFoldDB" id="A0A427YSD8"/>
<comment type="caution">
    <text evidence="3">The sequence shown here is derived from an EMBL/GenBank/DDBJ whole genome shotgun (WGS) entry which is preliminary data.</text>
</comment>
<accession>A0A427YSD8</accession>
<organism evidence="3 4">
    <name type="scientific">Saitozyma podzolica</name>
    <dbReference type="NCBI Taxonomy" id="1890683"/>
    <lineage>
        <taxon>Eukaryota</taxon>
        <taxon>Fungi</taxon>
        <taxon>Dikarya</taxon>
        <taxon>Basidiomycota</taxon>
        <taxon>Agaricomycotina</taxon>
        <taxon>Tremellomycetes</taxon>
        <taxon>Tremellales</taxon>
        <taxon>Trimorphomycetaceae</taxon>
        <taxon>Saitozyma</taxon>
    </lineage>
</organism>
<evidence type="ECO:0000313" key="3">
    <source>
        <dbReference type="EMBL" id="RSH94043.1"/>
    </source>
</evidence>
<dbReference type="GO" id="GO:0003723">
    <property type="term" value="F:RNA binding"/>
    <property type="evidence" value="ECO:0007669"/>
    <property type="project" value="TreeGrafter"/>
</dbReference>
<dbReference type="GO" id="GO:0000398">
    <property type="term" value="P:mRNA splicing, via spliceosome"/>
    <property type="evidence" value="ECO:0007669"/>
    <property type="project" value="TreeGrafter"/>
</dbReference>
<gene>
    <name evidence="3" type="primary">CWC26</name>
    <name evidence="3" type="ORF">EHS25_006697</name>
</gene>
<feature type="region of interest" description="Disordered" evidence="2">
    <location>
        <begin position="27"/>
        <end position="80"/>
    </location>
</feature>
<dbReference type="PANTHER" id="PTHR31809">
    <property type="entry name" value="BUD13 HOMOLOG"/>
    <property type="match status" value="1"/>
</dbReference>
<dbReference type="STRING" id="1890683.A0A427YSD8"/>
<dbReference type="GO" id="GO:0005684">
    <property type="term" value="C:U2-type spliceosomal complex"/>
    <property type="evidence" value="ECO:0007669"/>
    <property type="project" value="TreeGrafter"/>
</dbReference>
<feature type="compositionally biased region" description="Basic and acidic residues" evidence="2">
    <location>
        <begin position="60"/>
        <end position="70"/>
    </location>
</feature>
<dbReference type="InterPro" id="IPR051112">
    <property type="entry name" value="CWC26_splicing_factor"/>
</dbReference>
<dbReference type="Pfam" id="PF09736">
    <property type="entry name" value="Bud13"/>
    <property type="match status" value="1"/>
</dbReference>
<feature type="compositionally biased region" description="Basic and acidic residues" evidence="2">
    <location>
        <begin position="231"/>
        <end position="244"/>
    </location>
</feature>
<dbReference type="InterPro" id="IPR018609">
    <property type="entry name" value="Bud13"/>
</dbReference>
<dbReference type="Proteomes" id="UP000279259">
    <property type="component" value="Unassembled WGS sequence"/>
</dbReference>
<reference evidence="3 4" key="1">
    <citation type="submission" date="2018-11" db="EMBL/GenBank/DDBJ databases">
        <title>Genome sequence of Saitozyma podzolica DSM 27192.</title>
        <authorList>
            <person name="Aliyu H."/>
            <person name="Gorte O."/>
            <person name="Ochsenreither K."/>
        </authorList>
    </citation>
    <scope>NUCLEOTIDE SEQUENCE [LARGE SCALE GENOMIC DNA]</scope>
    <source>
        <strain evidence="3 4">DSM 27192</strain>
    </source>
</reference>
<feature type="region of interest" description="Disordered" evidence="2">
    <location>
        <begin position="93"/>
        <end position="244"/>
    </location>
</feature>
<proteinExistence type="inferred from homology"/>